<accession>A0A4V6Y7X3</accession>
<reference evidence="1" key="1">
    <citation type="submission" date="2019-03" db="EMBL/GenBank/DDBJ databases">
        <title>WGS assembly of Setaria viridis.</title>
        <authorList>
            <person name="Huang P."/>
            <person name="Jenkins J."/>
            <person name="Grimwood J."/>
            <person name="Barry K."/>
            <person name="Healey A."/>
            <person name="Mamidi S."/>
            <person name="Sreedasyam A."/>
            <person name="Shu S."/>
            <person name="Feldman M."/>
            <person name="Wu J."/>
            <person name="Yu Y."/>
            <person name="Chen C."/>
            <person name="Johnson J."/>
            <person name="Rokhsar D."/>
            <person name="Baxter I."/>
            <person name="Schmutz J."/>
            <person name="Brutnell T."/>
            <person name="Kellogg E."/>
        </authorList>
    </citation>
    <scope>NUCLEOTIDE SEQUENCE [LARGE SCALE GENOMIC DNA]</scope>
</reference>
<evidence type="ECO:0000313" key="2">
    <source>
        <dbReference type="Proteomes" id="UP000298652"/>
    </source>
</evidence>
<gene>
    <name evidence="1" type="ORF">SEVIR_8G087000v2</name>
</gene>
<keyword evidence="2" id="KW-1185">Reference proteome</keyword>
<evidence type="ECO:0000313" key="1">
    <source>
        <dbReference type="EMBL" id="TKW00106.1"/>
    </source>
</evidence>
<organism evidence="1 2">
    <name type="scientific">Setaria viridis</name>
    <name type="common">Green bristlegrass</name>
    <name type="synonym">Setaria italica subsp. viridis</name>
    <dbReference type="NCBI Taxonomy" id="4556"/>
    <lineage>
        <taxon>Eukaryota</taxon>
        <taxon>Viridiplantae</taxon>
        <taxon>Streptophyta</taxon>
        <taxon>Embryophyta</taxon>
        <taxon>Tracheophyta</taxon>
        <taxon>Spermatophyta</taxon>
        <taxon>Magnoliopsida</taxon>
        <taxon>Liliopsida</taxon>
        <taxon>Poales</taxon>
        <taxon>Poaceae</taxon>
        <taxon>PACMAD clade</taxon>
        <taxon>Panicoideae</taxon>
        <taxon>Panicodae</taxon>
        <taxon>Paniceae</taxon>
        <taxon>Cenchrinae</taxon>
        <taxon>Setaria</taxon>
    </lineage>
</organism>
<sequence>MRGNAVEALHDPTAEACIMSEYLMDTLVGNKPLTLIDKYFRCPSGLLFECRGLVRDVSIIIDKIEVRLDFHIFDILNFYLLLGYMLEKLLGEDASQGSLDEKLRQTASATATSCLENPMVKPHPKKNPFKKVMRVSPFVSSEPVPFKVVESAAPEERNSEETLHFEPLHAGSYHVVFDHDRESTLIFHNESLEMENSWAMAFCEALTLESKGKDSIDGHGSSILEMPLEPCSFNASPELPTLCALSMHKDYNHLKVLSCKKFRRLVVDAYAYHKHCKFHGGSVALTLQLKLQ</sequence>
<dbReference type="EMBL" id="CM016559">
    <property type="protein sequence ID" value="TKW00106.1"/>
    <property type="molecule type" value="Genomic_DNA"/>
</dbReference>
<dbReference type="AlphaFoldDB" id="A0A4V6Y7X3"/>
<protein>
    <submittedName>
        <fullName evidence="1">Uncharacterized protein</fullName>
    </submittedName>
</protein>
<name>A0A4V6Y7X3_SETVI</name>
<dbReference type="Proteomes" id="UP000298652">
    <property type="component" value="Chromosome 8"/>
</dbReference>
<proteinExistence type="predicted"/>
<dbReference type="Gramene" id="TKW00106">
    <property type="protein sequence ID" value="TKW00106"/>
    <property type="gene ID" value="SEVIR_8G087000v2"/>
</dbReference>